<dbReference type="AlphaFoldDB" id="A0A1A7BXV0"/>
<dbReference type="RefSeq" id="WP_065310702.1">
    <property type="nucleotide sequence ID" value="NZ_LOCQ01000062.1"/>
</dbReference>
<dbReference type="InterPro" id="IPR021295">
    <property type="entry name" value="DUF2867"/>
</dbReference>
<dbReference type="PATRIC" id="fig|1747903.4.peg.435"/>
<protein>
    <recommendedName>
        <fullName evidence="3">DUF2867 domain-containing protein</fullName>
    </recommendedName>
</protein>
<evidence type="ECO:0008006" key="3">
    <source>
        <dbReference type="Google" id="ProtNLM"/>
    </source>
</evidence>
<dbReference type="Pfam" id="PF11066">
    <property type="entry name" value="DUF2867"/>
    <property type="match status" value="1"/>
</dbReference>
<proteinExistence type="predicted"/>
<dbReference type="EMBL" id="LOCQ01000062">
    <property type="protein sequence ID" value="OBV36943.1"/>
    <property type="molecule type" value="Genomic_DNA"/>
</dbReference>
<comment type="caution">
    <text evidence="1">The sequence shown here is derived from an EMBL/GenBank/DDBJ whole genome shotgun (WGS) entry which is preliminary data.</text>
</comment>
<name>A0A1A7BXV0_9BURK</name>
<sequence length="172" mass="18595">MQAITFKARKAGLPPQAAIAPLYQGSDLADAYVVALPNAQAASMDMESLANALFGSQPGWAQKLMVLRDAIVARFGIKTATELTQGGGGRVGIFRIYAVTADEIIVGEDDSHLDFRLSMLRSPHDGAHGSLTLASAVHCHNWLGRAYIMVIRPFHKLIVRHTLSRAARRGFS</sequence>
<reference evidence="1 2" key="1">
    <citation type="submission" date="2016-04" db="EMBL/GenBank/DDBJ databases">
        <title>Draft genome sequence of Janthinobacterium psychrotolerans sp. nov., isolated from freshwater sediments in Denmark.</title>
        <authorList>
            <person name="Gong X."/>
            <person name="Skrivergaard S."/>
            <person name="Korsgaard B.S."/>
            <person name="Schreiber L."/>
            <person name="Marshall I.P."/>
            <person name="Finster K."/>
            <person name="Schramm A."/>
        </authorList>
    </citation>
    <scope>NUCLEOTIDE SEQUENCE [LARGE SCALE GENOMIC DNA]</scope>
    <source>
        <strain evidence="1 2">S3-2</strain>
    </source>
</reference>
<keyword evidence="2" id="KW-1185">Reference proteome</keyword>
<organism evidence="1 2">
    <name type="scientific">Janthinobacterium psychrotolerans</name>
    <dbReference type="NCBI Taxonomy" id="1747903"/>
    <lineage>
        <taxon>Bacteria</taxon>
        <taxon>Pseudomonadati</taxon>
        <taxon>Pseudomonadota</taxon>
        <taxon>Betaproteobacteria</taxon>
        <taxon>Burkholderiales</taxon>
        <taxon>Oxalobacteraceae</taxon>
        <taxon>Janthinobacterium</taxon>
    </lineage>
</organism>
<dbReference type="Proteomes" id="UP000092713">
    <property type="component" value="Unassembled WGS sequence"/>
</dbReference>
<dbReference type="STRING" id="1747903.ASR47_1001421"/>
<evidence type="ECO:0000313" key="2">
    <source>
        <dbReference type="Proteomes" id="UP000092713"/>
    </source>
</evidence>
<dbReference type="OrthoDB" id="7058586at2"/>
<evidence type="ECO:0000313" key="1">
    <source>
        <dbReference type="EMBL" id="OBV36943.1"/>
    </source>
</evidence>
<accession>A0A1A7BXV0</accession>
<gene>
    <name evidence="1" type="ORF">ASR47_1001421</name>
</gene>